<gene>
    <name evidence="5" type="ORF">JFN88_00385</name>
</gene>
<dbReference type="RefSeq" id="WP_199017315.1">
    <property type="nucleotide sequence ID" value="NZ_JAELUP010000001.1"/>
</dbReference>
<evidence type="ECO:0000256" key="3">
    <source>
        <dbReference type="SAM" id="Phobius"/>
    </source>
</evidence>
<reference evidence="5" key="1">
    <citation type="submission" date="2020-12" db="EMBL/GenBank/DDBJ databases">
        <authorList>
            <person name="Huq M.A."/>
        </authorList>
    </citation>
    <scope>NUCLEOTIDE SEQUENCE</scope>
    <source>
        <strain evidence="5">MAHUQ-46</strain>
    </source>
</reference>
<keyword evidence="5" id="KW-0808">Transferase</keyword>
<dbReference type="Pfam" id="PF01757">
    <property type="entry name" value="Acyl_transf_3"/>
    <property type="match status" value="1"/>
</dbReference>
<dbReference type="InterPro" id="IPR002656">
    <property type="entry name" value="Acyl_transf_3_dom"/>
</dbReference>
<feature type="transmembrane region" description="Helical" evidence="3">
    <location>
        <begin position="80"/>
        <end position="102"/>
    </location>
</feature>
<keyword evidence="3" id="KW-0812">Transmembrane</keyword>
<comment type="subcellular location">
    <subcellularLocation>
        <location evidence="1">Membrane</location>
    </subcellularLocation>
</comment>
<evidence type="ECO:0000259" key="4">
    <source>
        <dbReference type="Pfam" id="PF01757"/>
    </source>
</evidence>
<dbReference type="PANTHER" id="PTHR23028">
    <property type="entry name" value="ACETYLTRANSFERASE"/>
    <property type="match status" value="1"/>
</dbReference>
<dbReference type="Proteomes" id="UP000640274">
    <property type="component" value="Unassembled WGS sequence"/>
</dbReference>
<dbReference type="AlphaFoldDB" id="A0A934MMC3"/>
<accession>A0A934MMC3</accession>
<feature type="transmembrane region" description="Helical" evidence="3">
    <location>
        <begin position="158"/>
        <end position="174"/>
    </location>
</feature>
<sequence>MKRERLEIVQAYRAVVALLILISHVSIVMHKYTDQFQFFYKVDRSGGVDFFFSLSGFLIYYVYSAYLGKPEKIAGFLEKRFLRIYPLVWFFTLISLPVYWLFEDIGNGSEFGLNVIVSSLLLLPQQAPILGATWSLSHIVLFYLLFALYLWRPKLMKWVFALQLIGIVALYAVIDPGPSRNLFSLVFSHYNVNFIAGALCAHIVMKYGSRFGGSFITLGVLGYALNWWLHYSYSSPIPLEFIYLPASLCLLYGAAAFTKVKRLPPIINVLGDASYSIIVTNLPATILYSTVMNKLGLFDKLGFPLCIMLIIIFSVVTGVIAYFIIEQPLSAMSRKLYDKVKLKLQSRNGIGAGNHT</sequence>
<keyword evidence="5" id="KW-0012">Acyltransferase</keyword>
<proteinExistence type="inferred from homology"/>
<organism evidence="5 6">
    <name type="scientific">Paenibacillus roseus</name>
    <dbReference type="NCBI Taxonomy" id="2798579"/>
    <lineage>
        <taxon>Bacteria</taxon>
        <taxon>Bacillati</taxon>
        <taxon>Bacillota</taxon>
        <taxon>Bacilli</taxon>
        <taxon>Bacillales</taxon>
        <taxon>Paenibacillaceae</taxon>
        <taxon>Paenibacillus</taxon>
    </lineage>
</organism>
<evidence type="ECO:0000313" key="5">
    <source>
        <dbReference type="EMBL" id="MBJ6359786.1"/>
    </source>
</evidence>
<keyword evidence="6" id="KW-1185">Reference proteome</keyword>
<dbReference type="GO" id="GO:0016747">
    <property type="term" value="F:acyltransferase activity, transferring groups other than amino-acyl groups"/>
    <property type="evidence" value="ECO:0007669"/>
    <property type="project" value="InterPro"/>
</dbReference>
<evidence type="ECO:0000313" key="6">
    <source>
        <dbReference type="Proteomes" id="UP000640274"/>
    </source>
</evidence>
<feature type="transmembrane region" description="Helical" evidence="3">
    <location>
        <begin position="241"/>
        <end position="257"/>
    </location>
</feature>
<feature type="transmembrane region" description="Helical" evidence="3">
    <location>
        <begin position="186"/>
        <end position="204"/>
    </location>
</feature>
<feature type="transmembrane region" description="Helical" evidence="3">
    <location>
        <begin position="301"/>
        <end position="325"/>
    </location>
</feature>
<feature type="domain" description="Acyltransferase 3" evidence="4">
    <location>
        <begin position="13"/>
        <end position="321"/>
    </location>
</feature>
<feature type="transmembrane region" description="Helical" evidence="3">
    <location>
        <begin position="12"/>
        <end position="30"/>
    </location>
</feature>
<keyword evidence="3" id="KW-1133">Transmembrane helix</keyword>
<keyword evidence="3" id="KW-0472">Membrane</keyword>
<dbReference type="PANTHER" id="PTHR23028:SF131">
    <property type="entry name" value="BLR2367 PROTEIN"/>
    <property type="match status" value="1"/>
</dbReference>
<dbReference type="InterPro" id="IPR050879">
    <property type="entry name" value="Acyltransferase_3"/>
</dbReference>
<feature type="transmembrane region" description="Helical" evidence="3">
    <location>
        <begin position="269"/>
        <end position="289"/>
    </location>
</feature>
<dbReference type="EMBL" id="JAELUP010000001">
    <property type="protein sequence ID" value="MBJ6359786.1"/>
    <property type="molecule type" value="Genomic_DNA"/>
</dbReference>
<protein>
    <submittedName>
        <fullName evidence="5">Acyltransferase</fullName>
    </submittedName>
</protein>
<feature type="transmembrane region" description="Helical" evidence="3">
    <location>
        <begin position="211"/>
        <end position="229"/>
    </location>
</feature>
<comment type="caution">
    <text evidence="5">The sequence shown here is derived from an EMBL/GenBank/DDBJ whole genome shotgun (WGS) entry which is preliminary data.</text>
</comment>
<feature type="transmembrane region" description="Helical" evidence="3">
    <location>
        <begin position="50"/>
        <end position="68"/>
    </location>
</feature>
<evidence type="ECO:0000256" key="1">
    <source>
        <dbReference type="ARBA" id="ARBA00004370"/>
    </source>
</evidence>
<dbReference type="GO" id="GO:0016020">
    <property type="term" value="C:membrane"/>
    <property type="evidence" value="ECO:0007669"/>
    <property type="project" value="TreeGrafter"/>
</dbReference>
<comment type="similarity">
    <text evidence="2">Belongs to the acyltransferase 3 family.</text>
</comment>
<dbReference type="GO" id="GO:0000271">
    <property type="term" value="P:polysaccharide biosynthetic process"/>
    <property type="evidence" value="ECO:0007669"/>
    <property type="project" value="TreeGrafter"/>
</dbReference>
<evidence type="ECO:0000256" key="2">
    <source>
        <dbReference type="ARBA" id="ARBA00007400"/>
    </source>
</evidence>
<feature type="transmembrane region" description="Helical" evidence="3">
    <location>
        <begin position="129"/>
        <end position="151"/>
    </location>
</feature>
<name>A0A934MMC3_9BACL</name>